<accession>A0A7D9LL44</accession>
<evidence type="ECO:0000313" key="2">
    <source>
        <dbReference type="Proteomes" id="UP001152795"/>
    </source>
</evidence>
<dbReference type="AlphaFoldDB" id="A0A7D9LL44"/>
<gene>
    <name evidence="1" type="ORF">PACLA_8A088156</name>
</gene>
<organism evidence="1 2">
    <name type="scientific">Paramuricea clavata</name>
    <name type="common">Red gorgonian</name>
    <name type="synonym">Violescent sea-whip</name>
    <dbReference type="NCBI Taxonomy" id="317549"/>
    <lineage>
        <taxon>Eukaryota</taxon>
        <taxon>Metazoa</taxon>
        <taxon>Cnidaria</taxon>
        <taxon>Anthozoa</taxon>
        <taxon>Octocorallia</taxon>
        <taxon>Malacalcyonacea</taxon>
        <taxon>Plexauridae</taxon>
        <taxon>Paramuricea</taxon>
    </lineage>
</organism>
<dbReference type="Proteomes" id="UP001152795">
    <property type="component" value="Unassembled WGS sequence"/>
</dbReference>
<dbReference type="EMBL" id="CACRXK020022213">
    <property type="protein sequence ID" value="CAB4036600.1"/>
    <property type="molecule type" value="Genomic_DNA"/>
</dbReference>
<evidence type="ECO:0000313" key="1">
    <source>
        <dbReference type="EMBL" id="CAB4036600.1"/>
    </source>
</evidence>
<reference evidence="1" key="1">
    <citation type="submission" date="2020-04" db="EMBL/GenBank/DDBJ databases">
        <authorList>
            <person name="Alioto T."/>
            <person name="Alioto T."/>
            <person name="Gomez Garrido J."/>
        </authorList>
    </citation>
    <scope>NUCLEOTIDE SEQUENCE</scope>
    <source>
        <strain evidence="1">A484AB</strain>
    </source>
</reference>
<proteinExistence type="predicted"/>
<protein>
    <submittedName>
        <fullName evidence="1">Uncharacterized protein</fullName>
    </submittedName>
</protein>
<sequence>AVPANNVSNTKGGTNIVPDPVGADVARKICAQVVVVIVAVYGVKIKSRTHHVPDEMTFVRERPPRNITQTTANG</sequence>
<name>A0A7D9LL44_PARCT</name>
<keyword evidence="2" id="KW-1185">Reference proteome</keyword>
<comment type="caution">
    <text evidence="1">The sequence shown here is derived from an EMBL/GenBank/DDBJ whole genome shotgun (WGS) entry which is preliminary data.</text>
</comment>
<feature type="non-terminal residue" evidence="1">
    <location>
        <position position="1"/>
    </location>
</feature>